<feature type="repeat" description="ANK" evidence="3">
    <location>
        <begin position="177"/>
        <end position="209"/>
    </location>
</feature>
<dbReference type="SUPFAM" id="SSF48403">
    <property type="entry name" value="Ankyrin repeat"/>
    <property type="match status" value="1"/>
</dbReference>
<keyword evidence="7" id="KW-1185">Reference proteome</keyword>
<comment type="caution">
    <text evidence="6">The sequence shown here is derived from an EMBL/GenBank/DDBJ whole genome shotgun (WGS) entry which is preliminary data.</text>
</comment>
<dbReference type="InterPro" id="IPR051631">
    <property type="entry name" value="Ankyrin-KH/SAM_domain"/>
</dbReference>
<dbReference type="SUPFAM" id="SSF47769">
    <property type="entry name" value="SAM/Pointed domain"/>
    <property type="match status" value="1"/>
</dbReference>
<dbReference type="Gene3D" id="1.25.40.20">
    <property type="entry name" value="Ankyrin repeat-containing domain"/>
    <property type="match status" value="2"/>
</dbReference>
<dbReference type="InterPro" id="IPR001660">
    <property type="entry name" value="SAM"/>
</dbReference>
<dbReference type="PANTHER" id="PTHR23206:SF5">
    <property type="entry name" value="ANKYRIN REPEAT AND KH DOMAIN-CONTAINING PROTEIN 1"/>
    <property type="match status" value="1"/>
</dbReference>
<feature type="compositionally biased region" description="Polar residues" evidence="4">
    <location>
        <begin position="550"/>
        <end position="564"/>
    </location>
</feature>
<dbReference type="InterPro" id="IPR013761">
    <property type="entry name" value="SAM/pointed_sf"/>
</dbReference>
<proteinExistence type="predicted"/>
<feature type="compositionally biased region" description="Polar residues" evidence="4">
    <location>
        <begin position="811"/>
        <end position="827"/>
    </location>
</feature>
<dbReference type="EMBL" id="CAWYQH010000098">
    <property type="protein sequence ID" value="CAK8684971.1"/>
    <property type="molecule type" value="Genomic_DNA"/>
</dbReference>
<dbReference type="PROSITE" id="PS50297">
    <property type="entry name" value="ANK_REP_REGION"/>
    <property type="match status" value="4"/>
</dbReference>
<evidence type="ECO:0000259" key="5">
    <source>
        <dbReference type="PROSITE" id="PS50105"/>
    </source>
</evidence>
<evidence type="ECO:0000313" key="6">
    <source>
        <dbReference type="EMBL" id="CAK8684971.1"/>
    </source>
</evidence>
<organism evidence="6 7">
    <name type="scientific">Clavelina lepadiformis</name>
    <name type="common">Light-bulb sea squirt</name>
    <name type="synonym">Ascidia lepadiformis</name>
    <dbReference type="NCBI Taxonomy" id="159417"/>
    <lineage>
        <taxon>Eukaryota</taxon>
        <taxon>Metazoa</taxon>
        <taxon>Chordata</taxon>
        <taxon>Tunicata</taxon>
        <taxon>Ascidiacea</taxon>
        <taxon>Aplousobranchia</taxon>
        <taxon>Clavelinidae</taxon>
        <taxon>Clavelina</taxon>
    </lineage>
</organism>
<dbReference type="Proteomes" id="UP001642483">
    <property type="component" value="Unassembled WGS sequence"/>
</dbReference>
<feature type="compositionally biased region" description="Polar residues" evidence="4">
    <location>
        <begin position="503"/>
        <end position="516"/>
    </location>
</feature>
<dbReference type="SMART" id="SM00248">
    <property type="entry name" value="ANK"/>
    <property type="match status" value="8"/>
</dbReference>
<dbReference type="Pfam" id="PF00536">
    <property type="entry name" value="SAM_1"/>
    <property type="match status" value="1"/>
</dbReference>
<keyword evidence="1" id="KW-0677">Repeat</keyword>
<dbReference type="Pfam" id="PF12796">
    <property type="entry name" value="Ank_2"/>
    <property type="match status" value="3"/>
</dbReference>
<gene>
    <name evidence="6" type="ORF">CVLEPA_LOCUS16139</name>
</gene>
<dbReference type="SMART" id="SM00454">
    <property type="entry name" value="SAM"/>
    <property type="match status" value="1"/>
</dbReference>
<feature type="region of interest" description="Disordered" evidence="4">
    <location>
        <begin position="651"/>
        <end position="722"/>
    </location>
</feature>
<feature type="repeat" description="ANK" evidence="3">
    <location>
        <begin position="41"/>
        <end position="73"/>
    </location>
</feature>
<feature type="region of interest" description="Disordered" evidence="4">
    <location>
        <begin position="802"/>
        <end position="827"/>
    </location>
</feature>
<reference evidence="6 7" key="1">
    <citation type="submission" date="2024-02" db="EMBL/GenBank/DDBJ databases">
        <authorList>
            <person name="Daric V."/>
            <person name="Darras S."/>
        </authorList>
    </citation>
    <scope>NUCLEOTIDE SEQUENCE [LARGE SCALE GENOMIC DNA]</scope>
</reference>
<feature type="compositionally biased region" description="Low complexity" evidence="4">
    <location>
        <begin position="565"/>
        <end position="582"/>
    </location>
</feature>
<feature type="compositionally biased region" description="Polar residues" evidence="4">
    <location>
        <begin position="482"/>
        <end position="491"/>
    </location>
</feature>
<name>A0ABP0FZE3_CLALP</name>
<protein>
    <recommendedName>
        <fullName evidence="5">SAM domain-containing protein</fullName>
    </recommendedName>
</protein>
<sequence length="827" mass="90265">MDTSLSVSQIHSLLAAVEIGELSKVQMLLEQGISVETTDVDGNSLLHIAAANGHEDIVRLLSIKGASLNRPNLYGWTPLMQAARHGYEKVVKHLLNNKAKINATTPIGISALTLAIHGGHTKLVDFLLGNNEIVLDDAENVTYFTSPLAVATMYGRDDALRSLLRLGVPADQNFKYTEWTPLMIAALTGQLPMARLLVDRGANANFKNKQGKTALEIATDCEKTEVRGYLDRKTTDKPARVADKGDGIILAVKARDYSKVASILKNDRIQANKASSDGATPLMYASINGQLNMIKLLIDCGADIDAKDYENGWTALMQATYYGKNEAAIFLIQCGANVHIPARNGVTAFDMAMLINLHDTRLFRLLAEKVMQGKRNDTDSEPTQLTKAWEGTGTGSLLSDAQTQINKSPASTLSGTKRGIWSRMTRSVKGMKLTRTFKKSILPNKVVSFEETLVAPDETDPSGENKYKNNGEVAGGDPYTMTHHSAPTNHFPSEKLSPVVPPFQSNTGVDKQSMATQRKLSGSKSSMSNSLNSSGGESSVSRSVVRPNKFLQSPNSSGRYNTGLSNSHSPHSSGGAPSVSHSFTYGHQRTTNAVEERHNHSGDRHSDTALDTMVKRKQRKIVSSPASVDGVVSRNVMPTDQLLTEAKERAALSDVRSYQRHNRSRAGSVASSQSTGSTLTPPRSPRSFHMDKRSNASSRGSRSIKSSSSSKKRPPSLSEEDEINNILQKLSLEKYQPIFEQEEIDMDAFLSLTQGDLRELGITQELPRRQILQAISKINVEKDNNNEQQNSVEITSNKSVSQFAANPKPGSCTSPWSYNHSSPRIFT</sequence>
<dbReference type="PROSITE" id="PS50088">
    <property type="entry name" value="ANK_REPEAT"/>
    <property type="match status" value="5"/>
</dbReference>
<feature type="region of interest" description="Disordered" evidence="4">
    <location>
        <begin position="453"/>
        <end position="583"/>
    </location>
</feature>
<evidence type="ECO:0000256" key="1">
    <source>
        <dbReference type="ARBA" id="ARBA00022737"/>
    </source>
</evidence>
<feature type="compositionally biased region" description="Low complexity" evidence="4">
    <location>
        <begin position="518"/>
        <end position="549"/>
    </location>
</feature>
<feature type="repeat" description="ANK" evidence="3">
    <location>
        <begin position="74"/>
        <end position="106"/>
    </location>
</feature>
<evidence type="ECO:0000256" key="2">
    <source>
        <dbReference type="ARBA" id="ARBA00023043"/>
    </source>
</evidence>
<dbReference type="PANTHER" id="PTHR23206">
    <property type="entry name" value="MASK PROTEIN"/>
    <property type="match status" value="1"/>
</dbReference>
<feature type="domain" description="SAM" evidence="5">
    <location>
        <begin position="718"/>
        <end position="781"/>
    </location>
</feature>
<accession>A0ABP0FZE3</accession>
<feature type="repeat" description="ANK" evidence="3">
    <location>
        <begin position="311"/>
        <end position="343"/>
    </location>
</feature>
<dbReference type="Gene3D" id="1.10.150.50">
    <property type="entry name" value="Transcription Factor, Ets-1"/>
    <property type="match status" value="1"/>
</dbReference>
<dbReference type="PROSITE" id="PS50105">
    <property type="entry name" value="SAM_DOMAIN"/>
    <property type="match status" value="1"/>
</dbReference>
<evidence type="ECO:0000256" key="3">
    <source>
        <dbReference type="PROSITE-ProRule" id="PRU00023"/>
    </source>
</evidence>
<keyword evidence="2 3" id="KW-0040">ANK repeat</keyword>
<evidence type="ECO:0000313" key="7">
    <source>
        <dbReference type="Proteomes" id="UP001642483"/>
    </source>
</evidence>
<evidence type="ECO:0000256" key="4">
    <source>
        <dbReference type="SAM" id="MobiDB-lite"/>
    </source>
</evidence>
<feature type="repeat" description="ANK" evidence="3">
    <location>
        <begin position="277"/>
        <end position="309"/>
    </location>
</feature>
<feature type="compositionally biased region" description="Low complexity" evidence="4">
    <location>
        <begin position="695"/>
        <end position="709"/>
    </location>
</feature>
<dbReference type="InterPro" id="IPR002110">
    <property type="entry name" value="Ankyrin_rpt"/>
</dbReference>
<dbReference type="InterPro" id="IPR036770">
    <property type="entry name" value="Ankyrin_rpt-contain_sf"/>
</dbReference>
<feature type="compositionally biased region" description="Polar residues" evidence="4">
    <location>
        <begin position="669"/>
        <end position="681"/>
    </location>
</feature>
<dbReference type="PRINTS" id="PR01415">
    <property type="entry name" value="ANKYRIN"/>
</dbReference>